<dbReference type="RefSeq" id="XP_001259310.1">
    <property type="nucleotide sequence ID" value="XM_001259309.1"/>
</dbReference>
<keyword evidence="2" id="KW-1185">Reference proteome</keyword>
<dbReference type="VEuPathDB" id="FungiDB:NFIA_073280"/>
<evidence type="ECO:0000313" key="1">
    <source>
        <dbReference type="EMBL" id="EAW17413.1"/>
    </source>
</evidence>
<dbReference type="eggNOG" id="ENOG502SIJQ">
    <property type="taxonomic scope" value="Eukaryota"/>
</dbReference>
<dbReference type="HOGENOM" id="CLU_1722861_0_0_1"/>
<dbReference type="KEGG" id="nfi:NFIA_073280"/>
<evidence type="ECO:0000313" key="2">
    <source>
        <dbReference type="Proteomes" id="UP000006702"/>
    </source>
</evidence>
<reference evidence="2" key="1">
    <citation type="journal article" date="2008" name="PLoS Genet.">
        <title>Genomic islands in the pathogenic filamentous fungus Aspergillus fumigatus.</title>
        <authorList>
            <person name="Fedorova N.D."/>
            <person name="Khaldi N."/>
            <person name="Joardar V.S."/>
            <person name="Maiti R."/>
            <person name="Amedeo P."/>
            <person name="Anderson M.J."/>
            <person name="Crabtree J."/>
            <person name="Silva J.C."/>
            <person name="Badger J.H."/>
            <person name="Albarraq A."/>
            <person name="Angiuoli S."/>
            <person name="Bussey H."/>
            <person name="Bowyer P."/>
            <person name="Cotty P.J."/>
            <person name="Dyer P.S."/>
            <person name="Egan A."/>
            <person name="Galens K."/>
            <person name="Fraser-Liggett C.M."/>
            <person name="Haas B.J."/>
            <person name="Inman J.M."/>
            <person name="Kent R."/>
            <person name="Lemieux S."/>
            <person name="Malavazi I."/>
            <person name="Orvis J."/>
            <person name="Roemer T."/>
            <person name="Ronning C.M."/>
            <person name="Sundaram J.P."/>
            <person name="Sutton G."/>
            <person name="Turner G."/>
            <person name="Venter J.C."/>
            <person name="White O.R."/>
            <person name="Whitty B.R."/>
            <person name="Youngman P."/>
            <person name="Wolfe K.H."/>
            <person name="Goldman G.H."/>
            <person name="Wortman J.R."/>
            <person name="Jiang B."/>
            <person name="Denning D.W."/>
            <person name="Nierman W.C."/>
        </authorList>
    </citation>
    <scope>NUCLEOTIDE SEQUENCE [LARGE SCALE GENOMIC DNA]</scope>
    <source>
        <strain evidence="2">ATCC 1020 / DSM 3700 / CBS 544.65 / FGSC A1164 / JCM 1740 / NRRL 181 / WB 181</strain>
    </source>
</reference>
<protein>
    <submittedName>
        <fullName evidence="1">Uncharacterized protein</fullName>
    </submittedName>
</protein>
<dbReference type="EMBL" id="DS027696">
    <property type="protein sequence ID" value="EAW17413.1"/>
    <property type="molecule type" value="Genomic_DNA"/>
</dbReference>
<sequence length="152" mass="16808">MSLISDAARLSVVITQGSSNFTWAGVPLGILSAWEPLGGIFCANLPIIYRAGVTMLWNLKWFAPGQPSCTGNSNSQPYRGAEQSHRPWARIYNRSGAQMDYHSEASATKARDQVTELQSISRNAIQVDQYFEQQVHHEGEETPLRPMPKGSS</sequence>
<dbReference type="AlphaFoldDB" id="A1DDF6"/>
<proteinExistence type="predicted"/>
<name>A1DDF6_NEOFI</name>
<accession>A1DDF6</accession>
<dbReference type="OrthoDB" id="3529975at2759"/>
<gene>
    <name evidence="1" type="ORF">NFIA_073280</name>
</gene>
<dbReference type="Proteomes" id="UP000006702">
    <property type="component" value="Unassembled WGS sequence"/>
</dbReference>
<dbReference type="GeneID" id="4586097"/>
<organism evidence="1 2">
    <name type="scientific">Neosartorya fischeri (strain ATCC 1020 / DSM 3700 / CBS 544.65 / FGSC A1164 / JCM 1740 / NRRL 181 / WB 181)</name>
    <name type="common">Aspergillus fischerianus</name>
    <dbReference type="NCBI Taxonomy" id="331117"/>
    <lineage>
        <taxon>Eukaryota</taxon>
        <taxon>Fungi</taxon>
        <taxon>Dikarya</taxon>
        <taxon>Ascomycota</taxon>
        <taxon>Pezizomycotina</taxon>
        <taxon>Eurotiomycetes</taxon>
        <taxon>Eurotiomycetidae</taxon>
        <taxon>Eurotiales</taxon>
        <taxon>Aspergillaceae</taxon>
        <taxon>Aspergillus</taxon>
        <taxon>Aspergillus subgen. Fumigati</taxon>
    </lineage>
</organism>